<dbReference type="Proteomes" id="UP000623687">
    <property type="component" value="Unassembled WGS sequence"/>
</dbReference>
<dbReference type="InterPro" id="IPR038051">
    <property type="entry name" value="XRCC4-like_N_sf"/>
</dbReference>
<dbReference type="RefSeq" id="XP_036628612.1">
    <property type="nucleotide sequence ID" value="XM_036779223.1"/>
</dbReference>
<keyword evidence="2" id="KW-0227">DNA damage</keyword>
<evidence type="ECO:0000256" key="2">
    <source>
        <dbReference type="ARBA" id="ARBA00022763"/>
    </source>
</evidence>
<gene>
    <name evidence="7" type="ORF">PC9H_009725</name>
</gene>
<comment type="subcellular location">
    <subcellularLocation>
        <location evidence="1">Nucleus</location>
    </subcellularLocation>
</comment>
<keyword evidence="4" id="KW-0539">Nucleus</keyword>
<dbReference type="InterPro" id="IPR015381">
    <property type="entry name" value="XLF-like_N"/>
</dbReference>
<evidence type="ECO:0000256" key="5">
    <source>
        <dbReference type="SAM" id="MobiDB-lite"/>
    </source>
</evidence>
<evidence type="ECO:0000256" key="3">
    <source>
        <dbReference type="ARBA" id="ARBA00023204"/>
    </source>
</evidence>
<dbReference type="GO" id="GO:0006303">
    <property type="term" value="P:double-strand break repair via nonhomologous end joining"/>
    <property type="evidence" value="ECO:0007669"/>
    <property type="project" value="UniProtKB-ARBA"/>
</dbReference>
<accession>A0A8H6ZMG6</accession>
<proteinExistence type="predicted"/>
<evidence type="ECO:0000256" key="1">
    <source>
        <dbReference type="ARBA" id="ARBA00004123"/>
    </source>
</evidence>
<dbReference type="CDD" id="cd22285">
    <property type="entry name" value="HD_XLF_N"/>
    <property type="match status" value="1"/>
</dbReference>
<dbReference type="EMBL" id="JACETU010000007">
    <property type="protein sequence ID" value="KAF7424418.1"/>
    <property type="molecule type" value="Genomic_DNA"/>
</dbReference>
<dbReference type="OrthoDB" id="3184250at2759"/>
<evidence type="ECO:0000259" key="6">
    <source>
        <dbReference type="Pfam" id="PF09302"/>
    </source>
</evidence>
<comment type="caution">
    <text evidence="7">The sequence shown here is derived from an EMBL/GenBank/DDBJ whole genome shotgun (WGS) entry which is preliminary data.</text>
</comment>
<dbReference type="GeneID" id="59379543"/>
<dbReference type="Gene3D" id="2.170.210.10">
    <property type="entry name" value="DNA double-strand break repair and VJ recombination XRCC4, N-terminal"/>
    <property type="match status" value="1"/>
</dbReference>
<dbReference type="Pfam" id="PF09302">
    <property type="entry name" value="XLF"/>
    <property type="match status" value="1"/>
</dbReference>
<evidence type="ECO:0000313" key="8">
    <source>
        <dbReference type="Proteomes" id="UP000623687"/>
    </source>
</evidence>
<feature type="region of interest" description="Disordered" evidence="5">
    <location>
        <begin position="284"/>
        <end position="455"/>
    </location>
</feature>
<evidence type="ECO:0000313" key="7">
    <source>
        <dbReference type="EMBL" id="KAF7424418.1"/>
    </source>
</evidence>
<reference evidence="7" key="1">
    <citation type="submission" date="2019-07" db="EMBL/GenBank/DDBJ databases">
        <authorList>
            <person name="Palmer J.M."/>
        </authorList>
    </citation>
    <scope>NUCLEOTIDE SEQUENCE</scope>
    <source>
        <strain evidence="7">PC9</strain>
    </source>
</reference>
<dbReference type="GO" id="GO:0005634">
    <property type="term" value="C:nucleus"/>
    <property type="evidence" value="ECO:0007669"/>
    <property type="project" value="UniProtKB-SubCell"/>
</dbReference>
<dbReference type="VEuPathDB" id="FungiDB:PC9H_009725"/>
<keyword evidence="3" id="KW-0234">DNA repair</keyword>
<dbReference type="AlphaFoldDB" id="A0A8H6ZMG6"/>
<keyword evidence="8" id="KW-1185">Reference proteome</keyword>
<organism evidence="7 8">
    <name type="scientific">Pleurotus ostreatus</name>
    <name type="common">Oyster mushroom</name>
    <name type="synonym">White-rot fungus</name>
    <dbReference type="NCBI Taxonomy" id="5322"/>
    <lineage>
        <taxon>Eukaryota</taxon>
        <taxon>Fungi</taxon>
        <taxon>Dikarya</taxon>
        <taxon>Basidiomycota</taxon>
        <taxon>Agaricomycotina</taxon>
        <taxon>Agaricomycetes</taxon>
        <taxon>Agaricomycetidae</taxon>
        <taxon>Agaricales</taxon>
        <taxon>Pleurotineae</taxon>
        <taxon>Pleurotaceae</taxon>
        <taxon>Pleurotus</taxon>
    </lineage>
</organism>
<feature type="compositionally biased region" description="Polar residues" evidence="5">
    <location>
        <begin position="370"/>
        <end position="393"/>
    </location>
</feature>
<feature type="compositionally biased region" description="Low complexity" evidence="5">
    <location>
        <begin position="324"/>
        <end position="345"/>
    </location>
</feature>
<name>A0A8H6ZMG6_PLEOS</name>
<evidence type="ECO:0000256" key="4">
    <source>
        <dbReference type="ARBA" id="ARBA00023242"/>
    </source>
</evidence>
<protein>
    <recommendedName>
        <fullName evidence="6">XLF-like N-terminal domain-containing protein</fullName>
    </recommendedName>
</protein>
<sequence>MTALAVQRQWIATSQGAWAPEVSKSGMGAINSIFSPVTLTRLHGLFNMEQFSEDHAKLLLDKEWLVKVDNPKSTPYLLKFYSAPDNLSCILLVTDTKSVWSEVLSSKDLARRWRINNPITAAPPYDVLKDEQSWRTSCHELLSQAHTLGGIAELSFEVVDSNYSDLAFDLECEAFKWRWETNFVGHKLSAEIISKHLVMPLISVNHLAFASADPVCELPEADLEKAVDKMARTARRTVDTHVRHAISKPRLATTLRRMTAMFNFIPELPSILSTAAKPELRAVVNPPTSQPKIRPVPPLLVDKGFTTPEIDQPPVRDLPKVDTRVPSSSPKSGASSRRPVTADSATESDSDDEPPQTTDKGKERVLDAPHTSSSQGMKSPLPSASNQPSTNVPVSDDDSSPHRPTKKAKPPAPSSSDEDSEAERRRRIAQLKKGTVGTSNRQGARQPIKRGGKRF</sequence>
<feature type="domain" description="XLF-like N-terminal" evidence="6">
    <location>
        <begin position="64"/>
        <end position="181"/>
    </location>
</feature>